<evidence type="ECO:0000313" key="1">
    <source>
        <dbReference type="EMBL" id="SEB72481.1"/>
    </source>
</evidence>
<organism evidence="1 2">
    <name type="scientific">Nitratireductor aquibiodomus</name>
    <dbReference type="NCBI Taxonomy" id="204799"/>
    <lineage>
        <taxon>Bacteria</taxon>
        <taxon>Pseudomonadati</taxon>
        <taxon>Pseudomonadota</taxon>
        <taxon>Alphaproteobacteria</taxon>
        <taxon>Hyphomicrobiales</taxon>
        <taxon>Phyllobacteriaceae</taxon>
        <taxon>Nitratireductor</taxon>
    </lineage>
</organism>
<gene>
    <name evidence="1" type="ORF">SAMN05216452_2928</name>
</gene>
<dbReference type="EMBL" id="FNSL01000001">
    <property type="protein sequence ID" value="SEB72481.1"/>
    <property type="molecule type" value="Genomic_DNA"/>
</dbReference>
<proteinExistence type="predicted"/>
<reference evidence="2" key="1">
    <citation type="submission" date="2016-10" db="EMBL/GenBank/DDBJ databases">
        <authorList>
            <person name="Varghese N."/>
            <person name="Submissions S."/>
        </authorList>
    </citation>
    <scope>NUCLEOTIDE SEQUENCE [LARGE SCALE GENOMIC DNA]</scope>
    <source>
        <strain evidence="2">ES.061</strain>
    </source>
</reference>
<dbReference type="AlphaFoldDB" id="A0A1H4LPD0"/>
<dbReference type="Proteomes" id="UP000199064">
    <property type="component" value="Unassembled WGS sequence"/>
</dbReference>
<sequence length="29" mass="3244">MFGAEVREHFGNAIFVRGDIFWRGASDTG</sequence>
<accession>A0A1H4LPD0</accession>
<name>A0A1H4LPD0_9HYPH</name>
<keyword evidence="2" id="KW-1185">Reference proteome</keyword>
<evidence type="ECO:0000313" key="2">
    <source>
        <dbReference type="Proteomes" id="UP000199064"/>
    </source>
</evidence>
<protein>
    <submittedName>
        <fullName evidence="1">Uncharacterized protein</fullName>
    </submittedName>
</protein>